<dbReference type="CDD" id="cd06171">
    <property type="entry name" value="Sigma70_r4"/>
    <property type="match status" value="1"/>
</dbReference>
<proteinExistence type="inferred from homology"/>
<evidence type="ECO:0000259" key="6">
    <source>
        <dbReference type="Pfam" id="PF04542"/>
    </source>
</evidence>
<keyword evidence="3 5" id="KW-0238">DNA-binding</keyword>
<sequence length="164" mass="18189">MYEATGSRVHARVLGVLGDSHQAQEVTQEVFLVVWQTAGRFDPLRGSGLSWLLTIAHRKAVDRVRHSESWRRRDTTAAQLGRRAPYDQTIESAIASLDAQTVRTALGTLTPRQRQAIELAYFGGYTHTEVSSLLQVPLGTAKGRIRDGLLRLRDLMSPVVTEPA</sequence>
<dbReference type="GO" id="GO:0016987">
    <property type="term" value="F:sigma factor activity"/>
    <property type="evidence" value="ECO:0007669"/>
    <property type="project" value="UniProtKB-KW"/>
</dbReference>
<evidence type="ECO:0000256" key="3">
    <source>
        <dbReference type="ARBA" id="ARBA00023125"/>
    </source>
</evidence>
<dbReference type="InterPro" id="IPR014284">
    <property type="entry name" value="RNA_pol_sigma-70_dom"/>
</dbReference>
<dbReference type="GO" id="GO:0003677">
    <property type="term" value="F:DNA binding"/>
    <property type="evidence" value="ECO:0007669"/>
    <property type="project" value="UniProtKB-KW"/>
</dbReference>
<name>A0A975Y2F3_9ACTN</name>
<evidence type="ECO:0000313" key="8">
    <source>
        <dbReference type="EMBL" id="QWZ10490.1"/>
    </source>
</evidence>
<dbReference type="NCBIfam" id="TIGR02937">
    <property type="entry name" value="sigma70-ECF"/>
    <property type="match status" value="1"/>
</dbReference>
<dbReference type="InterPro" id="IPR000838">
    <property type="entry name" value="RNA_pol_sigma70_ECF_CS"/>
</dbReference>
<dbReference type="GO" id="GO:0006352">
    <property type="term" value="P:DNA-templated transcription initiation"/>
    <property type="evidence" value="ECO:0007669"/>
    <property type="project" value="InterPro"/>
</dbReference>
<evidence type="ECO:0000256" key="5">
    <source>
        <dbReference type="RuleBase" id="RU000716"/>
    </source>
</evidence>
<feature type="domain" description="RNA polymerase sigma-70 region 4" evidence="7">
    <location>
        <begin position="105"/>
        <end position="153"/>
    </location>
</feature>
<organism evidence="8 9">
    <name type="scientific">Nocardioides panacis</name>
    <dbReference type="NCBI Taxonomy" id="2849501"/>
    <lineage>
        <taxon>Bacteria</taxon>
        <taxon>Bacillati</taxon>
        <taxon>Actinomycetota</taxon>
        <taxon>Actinomycetes</taxon>
        <taxon>Propionibacteriales</taxon>
        <taxon>Nocardioidaceae</taxon>
        <taxon>Nocardioides</taxon>
    </lineage>
</organism>
<keyword evidence="1 5" id="KW-0805">Transcription regulation</keyword>
<feature type="domain" description="RNA polymerase sigma-70 region 2" evidence="6">
    <location>
        <begin position="1"/>
        <end position="66"/>
    </location>
</feature>
<keyword evidence="4 5" id="KW-0804">Transcription</keyword>
<dbReference type="InterPro" id="IPR039425">
    <property type="entry name" value="RNA_pol_sigma-70-like"/>
</dbReference>
<keyword evidence="2 5" id="KW-0731">Sigma factor</keyword>
<dbReference type="PANTHER" id="PTHR43133:SF66">
    <property type="entry name" value="ECF RNA POLYMERASE SIGMA FACTOR SIGK"/>
    <property type="match status" value="1"/>
</dbReference>
<evidence type="ECO:0000256" key="1">
    <source>
        <dbReference type="ARBA" id="ARBA00023015"/>
    </source>
</evidence>
<dbReference type="InterPro" id="IPR007630">
    <property type="entry name" value="RNA_pol_sigma70_r4"/>
</dbReference>
<accession>A0A975Y2F3</accession>
<comment type="similarity">
    <text evidence="5">Belongs to the sigma-70 factor family. ECF subfamily.</text>
</comment>
<dbReference type="KEGG" id="nps:KRR39_08250"/>
<dbReference type="AlphaFoldDB" id="A0A975Y2F3"/>
<evidence type="ECO:0000256" key="2">
    <source>
        <dbReference type="ARBA" id="ARBA00023082"/>
    </source>
</evidence>
<protein>
    <recommendedName>
        <fullName evidence="5">RNA polymerase sigma factor</fullName>
    </recommendedName>
</protein>
<dbReference type="Pfam" id="PF04542">
    <property type="entry name" value="Sigma70_r2"/>
    <property type="match status" value="1"/>
</dbReference>
<dbReference type="PROSITE" id="PS01063">
    <property type="entry name" value="SIGMA70_ECF"/>
    <property type="match status" value="1"/>
</dbReference>
<reference evidence="8" key="1">
    <citation type="submission" date="2021-06" db="EMBL/GenBank/DDBJ databases">
        <title>Complete genome sequence of Nocardioides sp. G188.</title>
        <authorList>
            <person name="Im W.-T."/>
        </authorList>
    </citation>
    <scope>NUCLEOTIDE SEQUENCE</scope>
    <source>
        <strain evidence="8">G188</strain>
    </source>
</reference>
<dbReference type="PANTHER" id="PTHR43133">
    <property type="entry name" value="RNA POLYMERASE ECF-TYPE SIGMA FACTO"/>
    <property type="match status" value="1"/>
</dbReference>
<dbReference type="InterPro" id="IPR007627">
    <property type="entry name" value="RNA_pol_sigma70_r2"/>
</dbReference>
<dbReference type="Proteomes" id="UP000683575">
    <property type="component" value="Chromosome"/>
</dbReference>
<dbReference type="Pfam" id="PF04545">
    <property type="entry name" value="Sigma70_r4"/>
    <property type="match status" value="1"/>
</dbReference>
<evidence type="ECO:0000313" key="9">
    <source>
        <dbReference type="Proteomes" id="UP000683575"/>
    </source>
</evidence>
<keyword evidence="9" id="KW-1185">Reference proteome</keyword>
<evidence type="ECO:0000259" key="7">
    <source>
        <dbReference type="Pfam" id="PF04545"/>
    </source>
</evidence>
<dbReference type="EMBL" id="CP077062">
    <property type="protein sequence ID" value="QWZ10490.1"/>
    <property type="molecule type" value="Genomic_DNA"/>
</dbReference>
<evidence type="ECO:0000256" key="4">
    <source>
        <dbReference type="ARBA" id="ARBA00023163"/>
    </source>
</evidence>
<gene>
    <name evidence="8" type="ORF">KRR39_08250</name>
</gene>